<feature type="region of interest" description="Disordered" evidence="9">
    <location>
        <begin position="68"/>
        <end position="119"/>
    </location>
</feature>
<dbReference type="OMA" id="YPPRRRK"/>
<dbReference type="eggNOG" id="KOG0224">
    <property type="taxonomic scope" value="Eukaryota"/>
</dbReference>
<keyword evidence="3 8" id="KW-0813">Transport</keyword>
<dbReference type="RefSeq" id="XP_001218366.1">
    <property type="nucleotide sequence ID" value="XM_001218365.1"/>
</dbReference>
<feature type="transmembrane region" description="Helical" evidence="10">
    <location>
        <begin position="171"/>
        <end position="193"/>
    </location>
</feature>
<keyword evidence="4 8" id="KW-0812">Transmembrane</keyword>
<dbReference type="InterPro" id="IPR022357">
    <property type="entry name" value="MIP_CS"/>
</dbReference>
<evidence type="ECO:0008006" key="13">
    <source>
        <dbReference type="Google" id="ProtNLM"/>
    </source>
</evidence>
<evidence type="ECO:0000256" key="4">
    <source>
        <dbReference type="ARBA" id="ARBA00022692"/>
    </source>
</evidence>
<comment type="subcellular location">
    <subcellularLocation>
        <location evidence="1">Membrane</location>
        <topology evidence="1">Multi-pass membrane protein</topology>
    </subcellularLocation>
</comment>
<dbReference type="FunFam" id="1.20.1080.10:FF:000022">
    <property type="entry name" value="MIP aquaporin"/>
    <property type="match status" value="1"/>
</dbReference>
<dbReference type="NCBIfam" id="TIGR00861">
    <property type="entry name" value="MIP"/>
    <property type="match status" value="1"/>
</dbReference>
<feature type="transmembrane region" description="Helical" evidence="10">
    <location>
        <begin position="271"/>
        <end position="289"/>
    </location>
</feature>
<dbReference type="STRING" id="341663.Q0C990"/>
<dbReference type="GeneID" id="4354513"/>
<feature type="transmembrane region" description="Helical" evidence="10">
    <location>
        <begin position="359"/>
        <end position="381"/>
    </location>
</feature>
<organism evidence="11 12">
    <name type="scientific">Aspergillus terreus (strain NIH 2624 / FGSC A1156)</name>
    <dbReference type="NCBI Taxonomy" id="341663"/>
    <lineage>
        <taxon>Eukaryota</taxon>
        <taxon>Fungi</taxon>
        <taxon>Dikarya</taxon>
        <taxon>Ascomycota</taxon>
        <taxon>Pezizomycotina</taxon>
        <taxon>Eurotiomycetes</taxon>
        <taxon>Eurotiomycetidae</taxon>
        <taxon>Eurotiales</taxon>
        <taxon>Aspergillaceae</taxon>
        <taxon>Aspergillus</taxon>
        <taxon>Aspergillus subgen. Circumdati</taxon>
    </lineage>
</organism>
<dbReference type="PROSITE" id="PS00221">
    <property type="entry name" value="MIP"/>
    <property type="match status" value="1"/>
</dbReference>
<feature type="transmembrane region" description="Helical" evidence="10">
    <location>
        <begin position="213"/>
        <end position="234"/>
    </location>
</feature>
<evidence type="ECO:0000256" key="3">
    <source>
        <dbReference type="ARBA" id="ARBA00022448"/>
    </source>
</evidence>
<feature type="compositionally biased region" description="Basic and acidic residues" evidence="9">
    <location>
        <begin position="103"/>
        <end position="119"/>
    </location>
</feature>
<keyword evidence="5" id="KW-0677">Repeat</keyword>
<dbReference type="PRINTS" id="PR00783">
    <property type="entry name" value="MINTRINSICP"/>
</dbReference>
<evidence type="ECO:0000256" key="5">
    <source>
        <dbReference type="ARBA" id="ARBA00022737"/>
    </source>
</evidence>
<proteinExistence type="inferred from homology"/>
<keyword evidence="7 10" id="KW-0472">Membrane</keyword>
<evidence type="ECO:0000256" key="9">
    <source>
        <dbReference type="SAM" id="MobiDB-lite"/>
    </source>
</evidence>
<evidence type="ECO:0000256" key="10">
    <source>
        <dbReference type="SAM" id="Phobius"/>
    </source>
</evidence>
<dbReference type="EMBL" id="CH476608">
    <property type="protein sequence ID" value="EAU29935.1"/>
    <property type="molecule type" value="Genomic_DNA"/>
</dbReference>
<dbReference type="OrthoDB" id="3222at2759"/>
<dbReference type="CDD" id="cd00333">
    <property type="entry name" value="MIP"/>
    <property type="match status" value="1"/>
</dbReference>
<dbReference type="GO" id="GO:0015254">
    <property type="term" value="F:glycerol channel activity"/>
    <property type="evidence" value="ECO:0007669"/>
    <property type="project" value="TreeGrafter"/>
</dbReference>
<keyword evidence="6 10" id="KW-1133">Transmembrane helix</keyword>
<dbReference type="SUPFAM" id="SSF81338">
    <property type="entry name" value="Aquaporin-like"/>
    <property type="match status" value="1"/>
</dbReference>
<dbReference type="HOGENOM" id="CLU_020019_2_0_1"/>
<feature type="compositionally biased region" description="Polar residues" evidence="9">
    <location>
        <begin position="1"/>
        <end position="11"/>
    </location>
</feature>
<dbReference type="Pfam" id="PF00230">
    <property type="entry name" value="MIP"/>
    <property type="match status" value="1"/>
</dbReference>
<dbReference type="GO" id="GO:0015250">
    <property type="term" value="F:water channel activity"/>
    <property type="evidence" value="ECO:0007669"/>
    <property type="project" value="TreeGrafter"/>
</dbReference>
<name>Q0C990_ASPTN</name>
<evidence type="ECO:0000313" key="11">
    <source>
        <dbReference type="EMBL" id="EAU29935.1"/>
    </source>
</evidence>
<protein>
    <recommendedName>
        <fullName evidence="13">Aquaporin</fullName>
    </recommendedName>
</protein>
<comment type="similarity">
    <text evidence="2 8">Belongs to the MIP/aquaporin (TC 1.A.8) family.</text>
</comment>
<evidence type="ECO:0000256" key="2">
    <source>
        <dbReference type="ARBA" id="ARBA00006175"/>
    </source>
</evidence>
<dbReference type="InterPro" id="IPR023271">
    <property type="entry name" value="Aquaporin-like"/>
</dbReference>
<feature type="compositionally biased region" description="Basic and acidic residues" evidence="9">
    <location>
        <begin position="80"/>
        <end position="91"/>
    </location>
</feature>
<evidence type="ECO:0000256" key="1">
    <source>
        <dbReference type="ARBA" id="ARBA00004141"/>
    </source>
</evidence>
<dbReference type="VEuPathDB" id="FungiDB:ATEG_09744"/>
<sequence length="427" mass="46550">MSQELLDSNPNAAIPDAGDKSDFSLANPQANPQGAVYIDPLYRHYNPQYGNADQGPVWSLAQPLPHVVRDGMRPNPSPEHSTEQTTTHEHQGPAAHEPPTDTTKYEQEDPGKKVSQPDERGFFNRWSKIRYYIREPLAEWLGVTVALTIGLGAGLATFTSQSQAGSFPSMAAAWGFGFMLAIYLAGGVSGGHLNPAITISLSVWRGFPARKCVVYLLAQIVGAITAGGFVYAIYHDAIVSSAAMSSVPQNQSNAAQALLTMPKEFVQPATAFFNEFLGSAILVGCIFALGDDTNAPPGAGMQAFIVGIMISMLVLALGYNTGGCFNGARDFGPRLVVVMAGWGGHLFREKHAWWVWGPWIASIAGGLSGAFIYDLALFTGGESPVNYPRRRRKRAMLLKEKKWRHRLGIWRRKNVEDVEKAVKEMER</sequence>
<evidence type="ECO:0000256" key="8">
    <source>
        <dbReference type="RuleBase" id="RU000477"/>
    </source>
</evidence>
<dbReference type="Proteomes" id="UP000007963">
    <property type="component" value="Unassembled WGS sequence"/>
</dbReference>
<dbReference type="InterPro" id="IPR000425">
    <property type="entry name" value="MIP"/>
</dbReference>
<evidence type="ECO:0000256" key="6">
    <source>
        <dbReference type="ARBA" id="ARBA00022989"/>
    </source>
</evidence>
<dbReference type="Gene3D" id="1.20.1080.10">
    <property type="entry name" value="Glycerol uptake facilitator protein"/>
    <property type="match status" value="1"/>
</dbReference>
<evidence type="ECO:0000313" key="12">
    <source>
        <dbReference type="Proteomes" id="UP000007963"/>
    </source>
</evidence>
<evidence type="ECO:0000256" key="7">
    <source>
        <dbReference type="ARBA" id="ARBA00023136"/>
    </source>
</evidence>
<feature type="region of interest" description="Disordered" evidence="9">
    <location>
        <begin position="1"/>
        <end position="33"/>
    </location>
</feature>
<dbReference type="PANTHER" id="PTHR43829">
    <property type="entry name" value="AQUAPORIN OR AQUAGLYCEROPORIN RELATED"/>
    <property type="match status" value="1"/>
</dbReference>
<dbReference type="GO" id="GO:0005886">
    <property type="term" value="C:plasma membrane"/>
    <property type="evidence" value="ECO:0007669"/>
    <property type="project" value="TreeGrafter"/>
</dbReference>
<gene>
    <name evidence="11" type="ORF">ATEG_09744</name>
</gene>
<reference evidence="12" key="1">
    <citation type="submission" date="2005-09" db="EMBL/GenBank/DDBJ databases">
        <title>Annotation of the Aspergillus terreus NIH2624 genome.</title>
        <authorList>
            <person name="Birren B.W."/>
            <person name="Lander E.S."/>
            <person name="Galagan J.E."/>
            <person name="Nusbaum C."/>
            <person name="Devon K."/>
            <person name="Henn M."/>
            <person name="Ma L.-J."/>
            <person name="Jaffe D.B."/>
            <person name="Butler J."/>
            <person name="Alvarez P."/>
            <person name="Gnerre S."/>
            <person name="Grabherr M."/>
            <person name="Kleber M."/>
            <person name="Mauceli E.W."/>
            <person name="Brockman W."/>
            <person name="Rounsley S."/>
            <person name="Young S.K."/>
            <person name="LaButti K."/>
            <person name="Pushparaj V."/>
            <person name="DeCaprio D."/>
            <person name="Crawford M."/>
            <person name="Koehrsen M."/>
            <person name="Engels R."/>
            <person name="Montgomery P."/>
            <person name="Pearson M."/>
            <person name="Howarth C."/>
            <person name="Larson L."/>
            <person name="Luoma S."/>
            <person name="White J."/>
            <person name="Alvarado L."/>
            <person name="Kodira C.D."/>
            <person name="Zeng Q."/>
            <person name="Oleary S."/>
            <person name="Yandava C."/>
            <person name="Denning D.W."/>
            <person name="Nierman W.C."/>
            <person name="Milne T."/>
            <person name="Madden K."/>
        </authorList>
    </citation>
    <scope>NUCLEOTIDE SEQUENCE [LARGE SCALE GENOMIC DNA]</scope>
    <source>
        <strain evidence="12">NIH 2624 / FGSC A1156</strain>
    </source>
</reference>
<accession>Q0C990</accession>
<feature type="transmembrane region" description="Helical" evidence="10">
    <location>
        <begin position="140"/>
        <end position="159"/>
    </location>
</feature>
<dbReference type="PANTHER" id="PTHR43829:SF24">
    <property type="entry name" value="MIP AQUAPORIN (EUROFUNG)"/>
    <property type="match status" value="1"/>
</dbReference>
<dbReference type="InterPro" id="IPR050363">
    <property type="entry name" value="MIP/Aquaporin"/>
</dbReference>
<dbReference type="AlphaFoldDB" id="Q0C990"/>
<feature type="transmembrane region" description="Helical" evidence="10">
    <location>
        <begin position="301"/>
        <end position="319"/>
    </location>
</feature>